<dbReference type="Gene3D" id="3.20.20.140">
    <property type="entry name" value="Metal-dependent hydrolases"/>
    <property type="match status" value="1"/>
</dbReference>
<dbReference type="Gene3D" id="2.30.40.10">
    <property type="entry name" value="Urease, subunit C, domain 1"/>
    <property type="match status" value="1"/>
</dbReference>
<evidence type="ECO:0000313" key="3">
    <source>
        <dbReference type="EMBL" id="PUA31477.1"/>
    </source>
</evidence>
<accession>A0A2R7Y299</accession>
<dbReference type="InterPro" id="IPR011059">
    <property type="entry name" value="Metal-dep_hydrolase_composite"/>
</dbReference>
<name>A0A2R7Y299_9CREN</name>
<evidence type="ECO:0000259" key="2">
    <source>
        <dbReference type="Pfam" id="PF01979"/>
    </source>
</evidence>
<dbReference type="InterPro" id="IPR006680">
    <property type="entry name" value="Amidohydro-rel"/>
</dbReference>
<protein>
    <recommendedName>
        <fullName evidence="2">Amidohydrolase-related domain-containing protein</fullName>
    </recommendedName>
</protein>
<dbReference type="SUPFAM" id="SSF51338">
    <property type="entry name" value="Composite domain of metallo-dependent hydrolases"/>
    <property type="match status" value="1"/>
</dbReference>
<feature type="domain" description="Amidohydrolase-related" evidence="2">
    <location>
        <begin position="54"/>
        <end position="401"/>
    </location>
</feature>
<keyword evidence="1" id="KW-0378">Hydrolase</keyword>
<dbReference type="Pfam" id="PF01979">
    <property type="entry name" value="Amidohydro_1"/>
    <property type="match status" value="1"/>
</dbReference>
<gene>
    <name evidence="3" type="ORF">B7O98_09255</name>
</gene>
<dbReference type="SUPFAM" id="SSF51556">
    <property type="entry name" value="Metallo-dependent hydrolases"/>
    <property type="match status" value="1"/>
</dbReference>
<dbReference type="InterPro" id="IPR032466">
    <property type="entry name" value="Metal_Hydrolase"/>
</dbReference>
<evidence type="ECO:0000313" key="4">
    <source>
        <dbReference type="Proteomes" id="UP000244093"/>
    </source>
</evidence>
<organism evidence="3 4">
    <name type="scientific">Zestosphaera tikiterensis</name>
    <dbReference type="NCBI Taxonomy" id="1973259"/>
    <lineage>
        <taxon>Archaea</taxon>
        <taxon>Thermoproteota</taxon>
        <taxon>Thermoprotei</taxon>
        <taxon>Desulfurococcales</taxon>
        <taxon>Desulfurococcaceae</taxon>
        <taxon>Zestosphaera</taxon>
    </lineage>
</organism>
<dbReference type="InterPro" id="IPR050287">
    <property type="entry name" value="MTA/SAH_deaminase"/>
</dbReference>
<dbReference type="Proteomes" id="UP000244093">
    <property type="component" value="Unassembled WGS sequence"/>
</dbReference>
<sequence>MIVSVRGRYVITHEGEVLRDKAVVFEENRILAVTDVGRDVEYKPEEIVERKHHIVMPGFIDCHTHTQQILLRTSISDRELPLPPIWTRYLIPFERMLDDDLAYLSSLLSIAGKISSGVVYFVEAGAPRPYALIKALKETKMQGAVTMSTFDVLDGETPNTREVLEEVERLLAHRSEGNDVWISIRQVTMATRELIEKLRDLALKHNVGLTLHLSEYQGEVDYTLASYGMRPLEFIDHIGLTRVKPLVIAHGVYLSEAEINIVKNKNLGICWCPTVDSLVMGEHWIPLSYDDLLFGVGSDGGAFTNLDILHELKVARALGKAINASLKYDKTSLDSKTLFKAATGWGGSIVGRRIGLKPGDEASFIVINHKNIKTIPLYDPVEAVVSFIEGESVTDVIVRGNFLKKNGALTTIDKEKLENLIIELIPKLEEKIYELKIKLPIQNIYSRRALYS</sequence>
<dbReference type="AlphaFoldDB" id="A0A2R7Y299"/>
<dbReference type="PANTHER" id="PTHR43794">
    <property type="entry name" value="AMINOHYDROLASE SSNA-RELATED"/>
    <property type="match status" value="1"/>
</dbReference>
<comment type="caution">
    <text evidence="3">The sequence shown here is derived from an EMBL/GenBank/DDBJ whole genome shotgun (WGS) entry which is preliminary data.</text>
</comment>
<dbReference type="GO" id="GO:0016810">
    <property type="term" value="F:hydrolase activity, acting on carbon-nitrogen (but not peptide) bonds"/>
    <property type="evidence" value="ECO:0007669"/>
    <property type="project" value="InterPro"/>
</dbReference>
<evidence type="ECO:0000256" key="1">
    <source>
        <dbReference type="ARBA" id="ARBA00022801"/>
    </source>
</evidence>
<reference evidence="3 4" key="1">
    <citation type="journal article" date="2018" name="Syst. Appl. Microbiol.">
        <title>A new symbiotic nanoarchaeote (Candidatus Nanoclepta minutus) and its host (Zestosphaera tikiterensis gen. nov., sp. nov.) from a New Zealand hot spring.</title>
        <authorList>
            <person name="St John E."/>
            <person name="Liu Y."/>
            <person name="Podar M."/>
            <person name="Stott M.B."/>
            <person name="Meneghin J."/>
            <person name="Chen Z."/>
            <person name="Lagutin K."/>
            <person name="Mitchell K."/>
            <person name="Reysenbach A.L."/>
        </authorList>
    </citation>
    <scope>NUCLEOTIDE SEQUENCE [LARGE SCALE GENOMIC DNA]</scope>
    <source>
        <strain evidence="3">NZ3</strain>
    </source>
</reference>
<dbReference type="EMBL" id="NBVN01000010">
    <property type="protein sequence ID" value="PUA31477.1"/>
    <property type="molecule type" value="Genomic_DNA"/>
</dbReference>
<dbReference type="PANTHER" id="PTHR43794:SF11">
    <property type="entry name" value="AMIDOHYDROLASE-RELATED DOMAIN-CONTAINING PROTEIN"/>
    <property type="match status" value="1"/>
</dbReference>
<proteinExistence type="predicted"/>